<gene>
    <name evidence="1" type="ORF">GCM10011608_09150</name>
</gene>
<name>A0A917TL57_9ACTN</name>
<comment type="caution">
    <text evidence="1">The sequence shown here is derived from an EMBL/GenBank/DDBJ whole genome shotgun (WGS) entry which is preliminary data.</text>
</comment>
<reference evidence="1" key="1">
    <citation type="journal article" date="2014" name="Int. J. Syst. Evol. Microbiol.">
        <title>Complete genome sequence of Corynebacterium casei LMG S-19264T (=DSM 44701T), isolated from a smear-ripened cheese.</title>
        <authorList>
            <consortium name="US DOE Joint Genome Institute (JGI-PGF)"/>
            <person name="Walter F."/>
            <person name="Albersmeier A."/>
            <person name="Kalinowski J."/>
            <person name="Ruckert C."/>
        </authorList>
    </citation>
    <scope>NUCLEOTIDE SEQUENCE</scope>
    <source>
        <strain evidence="1">CGMCC 4.7312</strain>
    </source>
</reference>
<organism evidence="1 2">
    <name type="scientific">Micromonospora sonchi</name>
    <dbReference type="NCBI Taxonomy" id="1763543"/>
    <lineage>
        <taxon>Bacteria</taxon>
        <taxon>Bacillati</taxon>
        <taxon>Actinomycetota</taxon>
        <taxon>Actinomycetes</taxon>
        <taxon>Micromonosporales</taxon>
        <taxon>Micromonosporaceae</taxon>
        <taxon>Micromonospora</taxon>
    </lineage>
</organism>
<dbReference type="Proteomes" id="UP000608890">
    <property type="component" value="Unassembled WGS sequence"/>
</dbReference>
<evidence type="ECO:0000313" key="1">
    <source>
        <dbReference type="EMBL" id="GGM26551.1"/>
    </source>
</evidence>
<dbReference type="RefSeq" id="WP_189040964.1">
    <property type="nucleotide sequence ID" value="NZ_BMNB01000003.1"/>
</dbReference>
<keyword evidence="2" id="KW-1185">Reference proteome</keyword>
<accession>A0A917TL57</accession>
<protein>
    <submittedName>
        <fullName evidence="1">Uncharacterized protein</fullName>
    </submittedName>
</protein>
<proteinExistence type="predicted"/>
<sequence>MKAELIVRPGGVARRLRTMPGHFTVDRVGDWMPVIADGEPEAIRLLDEREYALRVRQQIDP</sequence>
<dbReference type="AlphaFoldDB" id="A0A917TL57"/>
<reference evidence="1" key="2">
    <citation type="submission" date="2020-09" db="EMBL/GenBank/DDBJ databases">
        <authorList>
            <person name="Sun Q."/>
            <person name="Zhou Y."/>
        </authorList>
    </citation>
    <scope>NUCLEOTIDE SEQUENCE</scope>
    <source>
        <strain evidence="1">CGMCC 4.7312</strain>
    </source>
</reference>
<evidence type="ECO:0000313" key="2">
    <source>
        <dbReference type="Proteomes" id="UP000608890"/>
    </source>
</evidence>
<dbReference type="EMBL" id="BMNB01000003">
    <property type="protein sequence ID" value="GGM26551.1"/>
    <property type="molecule type" value="Genomic_DNA"/>
</dbReference>